<comment type="caution">
    <text evidence="1">The sequence shown here is derived from an EMBL/GenBank/DDBJ whole genome shotgun (WGS) entry which is preliminary data.</text>
</comment>
<organism evidence="1 2">
    <name type="scientific">Myxacorys almedinensis A</name>
    <dbReference type="NCBI Taxonomy" id="2690445"/>
    <lineage>
        <taxon>Bacteria</taxon>
        <taxon>Bacillati</taxon>
        <taxon>Cyanobacteriota</taxon>
        <taxon>Cyanophyceae</taxon>
        <taxon>Leptolyngbyales</taxon>
        <taxon>Leptolyngbyaceae</taxon>
        <taxon>Myxacorys</taxon>
        <taxon>Myxacorys almedinensis</taxon>
    </lineage>
</organism>
<name>A0A8J7YZK9_9CYAN</name>
<keyword evidence="2" id="KW-1185">Reference proteome</keyword>
<evidence type="ECO:0000313" key="2">
    <source>
        <dbReference type="Proteomes" id="UP000646053"/>
    </source>
</evidence>
<proteinExistence type="predicted"/>
<dbReference type="EMBL" id="WVIE01000008">
    <property type="protein sequence ID" value="NDJ17437.1"/>
    <property type="molecule type" value="Genomic_DNA"/>
</dbReference>
<accession>A0A8J7YZK9</accession>
<evidence type="ECO:0000313" key="1">
    <source>
        <dbReference type="EMBL" id="NDJ17437.1"/>
    </source>
</evidence>
<reference evidence="1" key="1">
    <citation type="submission" date="2019-12" db="EMBL/GenBank/DDBJ databases">
        <title>High-Quality draft genome sequences of three cyanobacteria isolated from the limestone walls of the Old Cathedral of Coimbra.</title>
        <authorList>
            <person name="Tiago I."/>
            <person name="Soares F."/>
            <person name="Portugal A."/>
        </authorList>
    </citation>
    <scope>NUCLEOTIDE SEQUENCE</scope>
    <source>
        <strain evidence="1">A</strain>
    </source>
</reference>
<dbReference type="AlphaFoldDB" id="A0A8J7YZK9"/>
<sequence>MAGSRTLRGAKLTIAPSQVPDHNLHHLAPKPSLGITSTRWARAVDSLDRFGAASLAGN</sequence>
<gene>
    <name evidence="1" type="ORF">GS601_09075</name>
</gene>
<protein>
    <submittedName>
        <fullName evidence="1">Uncharacterized protein</fullName>
    </submittedName>
</protein>
<dbReference type="RefSeq" id="WP_162422948.1">
    <property type="nucleotide sequence ID" value="NZ_WVIE01000008.1"/>
</dbReference>
<dbReference type="Proteomes" id="UP000646053">
    <property type="component" value="Unassembled WGS sequence"/>
</dbReference>